<feature type="region of interest" description="Disordered" evidence="1">
    <location>
        <begin position="62"/>
        <end position="88"/>
    </location>
</feature>
<dbReference type="RefSeq" id="XP_009831536.1">
    <property type="nucleotide sequence ID" value="XM_009833234.1"/>
</dbReference>
<dbReference type="EMBL" id="KI913129">
    <property type="protein sequence ID" value="ETV78817.1"/>
    <property type="molecule type" value="Genomic_DNA"/>
</dbReference>
<feature type="region of interest" description="Disordered" evidence="1">
    <location>
        <begin position="107"/>
        <end position="140"/>
    </location>
</feature>
<feature type="compositionally biased region" description="Basic and acidic residues" evidence="1">
    <location>
        <begin position="62"/>
        <end position="74"/>
    </location>
</feature>
<dbReference type="GeneID" id="20809644"/>
<accession>W4GGJ6</accession>
<dbReference type="InterPro" id="IPR011993">
    <property type="entry name" value="PH-like_dom_sf"/>
</dbReference>
<evidence type="ECO:0000259" key="2">
    <source>
        <dbReference type="PROSITE" id="PS50003"/>
    </source>
</evidence>
<dbReference type="SUPFAM" id="SSF50729">
    <property type="entry name" value="PH domain-like"/>
    <property type="match status" value="1"/>
</dbReference>
<dbReference type="CDD" id="cd00821">
    <property type="entry name" value="PH"/>
    <property type="match status" value="1"/>
</dbReference>
<protein>
    <recommendedName>
        <fullName evidence="2">PH domain-containing protein</fullName>
    </recommendedName>
</protein>
<dbReference type="AlphaFoldDB" id="W4GGJ6"/>
<feature type="compositionally biased region" description="Low complexity" evidence="1">
    <location>
        <begin position="115"/>
        <end position="139"/>
    </location>
</feature>
<gene>
    <name evidence="3" type="ORF">H257_07648</name>
</gene>
<dbReference type="VEuPathDB" id="FungiDB:H257_07648"/>
<dbReference type="PROSITE" id="PS50003">
    <property type="entry name" value="PH_DOMAIN"/>
    <property type="match status" value="1"/>
</dbReference>
<evidence type="ECO:0000256" key="1">
    <source>
        <dbReference type="SAM" id="MobiDB-lite"/>
    </source>
</evidence>
<feature type="domain" description="PH" evidence="2">
    <location>
        <begin position="177"/>
        <end position="280"/>
    </location>
</feature>
<name>W4GGJ6_APHAT</name>
<proteinExistence type="predicted"/>
<organism evidence="3">
    <name type="scientific">Aphanomyces astaci</name>
    <name type="common">Crayfish plague agent</name>
    <dbReference type="NCBI Taxonomy" id="112090"/>
    <lineage>
        <taxon>Eukaryota</taxon>
        <taxon>Sar</taxon>
        <taxon>Stramenopiles</taxon>
        <taxon>Oomycota</taxon>
        <taxon>Saprolegniomycetes</taxon>
        <taxon>Saprolegniales</taxon>
        <taxon>Verrucalvaceae</taxon>
        <taxon>Aphanomyces</taxon>
    </lineage>
</organism>
<dbReference type="OrthoDB" id="185175at2759"/>
<dbReference type="SMART" id="SM00233">
    <property type="entry name" value="PH"/>
    <property type="match status" value="1"/>
</dbReference>
<reference evidence="3" key="1">
    <citation type="submission" date="2013-12" db="EMBL/GenBank/DDBJ databases">
        <title>The Genome Sequence of Aphanomyces astaci APO3.</title>
        <authorList>
            <consortium name="The Broad Institute Genomics Platform"/>
            <person name="Russ C."/>
            <person name="Tyler B."/>
            <person name="van West P."/>
            <person name="Dieguez-Uribeondo J."/>
            <person name="Young S.K."/>
            <person name="Zeng Q."/>
            <person name="Gargeya S."/>
            <person name="Fitzgerald M."/>
            <person name="Abouelleil A."/>
            <person name="Alvarado L."/>
            <person name="Chapman S.B."/>
            <person name="Gainer-Dewar J."/>
            <person name="Goldberg J."/>
            <person name="Griggs A."/>
            <person name="Gujja S."/>
            <person name="Hansen M."/>
            <person name="Howarth C."/>
            <person name="Imamovic A."/>
            <person name="Ireland A."/>
            <person name="Larimer J."/>
            <person name="McCowan C."/>
            <person name="Murphy C."/>
            <person name="Pearson M."/>
            <person name="Poon T.W."/>
            <person name="Priest M."/>
            <person name="Roberts A."/>
            <person name="Saif S."/>
            <person name="Shea T."/>
            <person name="Sykes S."/>
            <person name="Wortman J."/>
            <person name="Nusbaum C."/>
            <person name="Birren B."/>
        </authorList>
    </citation>
    <scope>NUCLEOTIDE SEQUENCE [LARGE SCALE GENOMIC DNA]</scope>
    <source>
        <strain evidence="3">APO3</strain>
    </source>
</reference>
<dbReference type="Gene3D" id="2.30.29.30">
    <property type="entry name" value="Pleckstrin-homology domain (PH domain)/Phosphotyrosine-binding domain (PTB)"/>
    <property type="match status" value="1"/>
</dbReference>
<dbReference type="Pfam" id="PF00169">
    <property type="entry name" value="PH"/>
    <property type="match status" value="1"/>
</dbReference>
<evidence type="ECO:0000313" key="3">
    <source>
        <dbReference type="EMBL" id="ETV78817.1"/>
    </source>
</evidence>
<dbReference type="InterPro" id="IPR001849">
    <property type="entry name" value="PH_domain"/>
</dbReference>
<sequence length="626" mass="69595">MLLTVESLLALASKVEPRSIADHMASVNAMKAEGILLPELARLNQDLADEVRRHDAAMQHFERNRDKAKVEAKPEVSTASPPKSPRIRRKASLHGFRLILDDDTDLSEGIKINPDSDGSASSTSSDLHPPQQSSSSSPPRVNYQSMFLAAAIQLLEDKRSSLSTEFAAAPRLSLPPDTLLAGYLRKAKDNSLRSCSKKYVVLTRGSLTYYSDHMDKAQHVALVRFVCREVLSQRFQHKFAFELIATDNNSTKASKAKLVWMAKSEQERRVWVHAIRAVINEPQYHVLARGSGFDGNICWCNRQFISQRLSSRHTTILVLGDCYECILLRRHVQAATDKCSYLRTLQQSKRELHMPVEWIHKQEQVARHPRGRCGMDQVFKDLERDKVKINSRVFSGADGSECVLGALTRVFMQVQSQHDVEDQKELTEAQALAIVRSLLLSCNRTQSGGDTYEAVEFLYHNPSLNVLCPNQLEADPLEINVFLHDPCPAVSQYVPDGDVTDHWPRDITGGPRSSGGGHVRHLSGGAIATAAVDDLTEGKSASALHLFGKDQRVAAEEPPLLVFAGKKMHITIVASTSYKVCDLNPQGNSDDDTWAVLDAVFQQSFVYVPCYGVLEGKGSVRVKHQK</sequence>